<feature type="transmembrane region" description="Helical" evidence="6">
    <location>
        <begin position="340"/>
        <end position="358"/>
    </location>
</feature>
<evidence type="ECO:0000256" key="1">
    <source>
        <dbReference type="ARBA" id="ARBA00004651"/>
    </source>
</evidence>
<evidence type="ECO:0000313" key="8">
    <source>
        <dbReference type="EMBL" id="NHA67707.1"/>
    </source>
</evidence>
<dbReference type="Proteomes" id="UP000287866">
    <property type="component" value="Unassembled WGS sequence"/>
</dbReference>
<dbReference type="GO" id="GO:0140359">
    <property type="term" value="F:ABC-type transporter activity"/>
    <property type="evidence" value="ECO:0007669"/>
    <property type="project" value="InterPro"/>
</dbReference>
<evidence type="ECO:0000256" key="6">
    <source>
        <dbReference type="SAM" id="Phobius"/>
    </source>
</evidence>
<evidence type="ECO:0000313" key="9">
    <source>
        <dbReference type="Proteomes" id="UP000287866"/>
    </source>
</evidence>
<dbReference type="AlphaFoldDB" id="A0A8T6R177"/>
<comment type="subcellular location">
    <subcellularLocation>
        <location evidence="1">Cell membrane</location>
        <topology evidence="1">Multi-pass membrane protein</topology>
    </subcellularLocation>
</comment>
<accession>A0A8T6R177</accession>
<sequence>MSVFLLYARRLLKRPFALLVAVVMPLVLVQGVVLQYENATKLTVAVSVPDPTFARFVEGRLDAAGVEHTTVAVADRSSAAGVLVAVDGTPAEVAGHPDALDAHVDQGSVSANGVLLATRLDSIVSTLAYLAGTTHTAQGLERALDRYDAAPAPVRTSTQVLGNPQRTVLQSSFNMIVFVMLLLTMSNILVFLKDKQMTTTQRILVATRSTLTYYLQLVALFALVAVAEFLLMVAAMRWVFHVPVGLSPGRGALLVLAYALFNVVAISVGLLLVSRTEKESVGRLLVTAVTLPAAMLGGALWPLTIMPTWMQQVAQVLPTTWVTQLNGTLFSGFTPPTWDLVRPLLLLGVLAVVLFTALSRLPSERV</sequence>
<evidence type="ECO:0000256" key="2">
    <source>
        <dbReference type="ARBA" id="ARBA00022475"/>
    </source>
</evidence>
<evidence type="ECO:0000256" key="4">
    <source>
        <dbReference type="ARBA" id="ARBA00022989"/>
    </source>
</evidence>
<dbReference type="PANTHER" id="PTHR30294:SF38">
    <property type="entry name" value="TRANSPORT PERMEASE PROTEIN"/>
    <property type="match status" value="1"/>
</dbReference>
<evidence type="ECO:0000256" key="5">
    <source>
        <dbReference type="ARBA" id="ARBA00023136"/>
    </source>
</evidence>
<evidence type="ECO:0000259" key="7">
    <source>
        <dbReference type="Pfam" id="PF12698"/>
    </source>
</evidence>
<dbReference type="InterPro" id="IPR051449">
    <property type="entry name" value="ABC-2_transporter_component"/>
</dbReference>
<comment type="caution">
    <text evidence="8">The sequence shown here is derived from an EMBL/GenBank/DDBJ whole genome shotgun (WGS) entry which is preliminary data.</text>
</comment>
<name>A0A8T6R177_9MICO</name>
<dbReference type="RefSeq" id="WP_164896440.1">
    <property type="nucleotide sequence ID" value="NZ_SAYU02000015.1"/>
</dbReference>
<proteinExistence type="predicted"/>
<dbReference type="GO" id="GO:0005886">
    <property type="term" value="C:plasma membrane"/>
    <property type="evidence" value="ECO:0007669"/>
    <property type="project" value="UniProtKB-SubCell"/>
</dbReference>
<keyword evidence="4 6" id="KW-1133">Transmembrane helix</keyword>
<keyword evidence="3 6" id="KW-0812">Transmembrane</keyword>
<feature type="domain" description="ABC-2 type transporter transmembrane" evidence="7">
    <location>
        <begin position="19"/>
        <end position="357"/>
    </location>
</feature>
<dbReference type="InterPro" id="IPR013525">
    <property type="entry name" value="ABC2_TM"/>
</dbReference>
<keyword evidence="2" id="KW-1003">Cell membrane</keyword>
<reference evidence="8" key="1">
    <citation type="submission" date="2020-03" db="EMBL/GenBank/DDBJ databases">
        <title>Phycicoccus flavus sp. nov., a novel endophytic actinobacterium isolated from branch of Kandelia candel.</title>
        <authorList>
            <person name="Tuo L."/>
        </authorList>
    </citation>
    <scope>NUCLEOTIDE SEQUENCE</scope>
    <source>
        <strain evidence="8">CMS6Z-2</strain>
    </source>
</reference>
<organism evidence="8 9">
    <name type="scientific">Phycicoccus flavus</name>
    <dbReference type="NCBI Taxonomy" id="2502783"/>
    <lineage>
        <taxon>Bacteria</taxon>
        <taxon>Bacillati</taxon>
        <taxon>Actinomycetota</taxon>
        <taxon>Actinomycetes</taxon>
        <taxon>Micrococcales</taxon>
        <taxon>Intrasporangiaceae</taxon>
        <taxon>Phycicoccus</taxon>
    </lineage>
</organism>
<dbReference type="Pfam" id="PF12698">
    <property type="entry name" value="ABC2_membrane_3"/>
    <property type="match status" value="1"/>
</dbReference>
<evidence type="ECO:0000256" key="3">
    <source>
        <dbReference type="ARBA" id="ARBA00022692"/>
    </source>
</evidence>
<dbReference type="EMBL" id="SAYU02000015">
    <property type="protein sequence ID" value="NHA67707.1"/>
    <property type="molecule type" value="Genomic_DNA"/>
</dbReference>
<dbReference type="PANTHER" id="PTHR30294">
    <property type="entry name" value="MEMBRANE COMPONENT OF ABC TRANSPORTER YHHJ-RELATED"/>
    <property type="match status" value="1"/>
</dbReference>
<keyword evidence="9" id="KW-1185">Reference proteome</keyword>
<feature type="transmembrane region" description="Helical" evidence="6">
    <location>
        <begin position="213"/>
        <end position="240"/>
    </location>
</feature>
<feature type="transmembrane region" description="Helical" evidence="6">
    <location>
        <begin position="252"/>
        <end position="272"/>
    </location>
</feature>
<gene>
    <name evidence="8" type="ORF">EPD83_006525</name>
</gene>
<keyword evidence="5 6" id="KW-0472">Membrane</keyword>
<feature type="transmembrane region" description="Helical" evidence="6">
    <location>
        <begin position="173"/>
        <end position="192"/>
    </location>
</feature>
<feature type="transmembrane region" description="Helical" evidence="6">
    <location>
        <begin position="284"/>
        <end position="303"/>
    </location>
</feature>
<protein>
    <submittedName>
        <fullName evidence="8">ABC transporter permease</fullName>
    </submittedName>
</protein>